<evidence type="ECO:0000256" key="1">
    <source>
        <dbReference type="ARBA" id="ARBA00006930"/>
    </source>
</evidence>
<dbReference type="InterPro" id="IPR027417">
    <property type="entry name" value="P-loop_NTPase"/>
</dbReference>
<dbReference type="PANTHER" id="PTHR32114">
    <property type="entry name" value="ABC TRANSPORTER ABCH.3"/>
    <property type="match status" value="1"/>
</dbReference>
<comment type="subunit">
    <text evidence="2">Heterodimer of SbcC and SbcD.</text>
</comment>
<dbReference type="RefSeq" id="WP_380591212.1">
    <property type="nucleotide sequence ID" value="NZ_JBHSQJ010000239.1"/>
</dbReference>
<dbReference type="Gene3D" id="3.40.50.300">
    <property type="entry name" value="P-loop containing nucleotide triphosphate hydrolases"/>
    <property type="match status" value="1"/>
</dbReference>
<feature type="non-terminal residue" evidence="4">
    <location>
        <position position="1"/>
    </location>
</feature>
<gene>
    <name evidence="4" type="ORF">ACFP3V_31605</name>
</gene>
<dbReference type="PANTHER" id="PTHR32114:SF2">
    <property type="entry name" value="ABC TRANSPORTER ABCH.3"/>
    <property type="match status" value="1"/>
</dbReference>
<accession>A0ABW1GAR1</accession>
<organism evidence="4 5">
    <name type="scientific">Streptacidiphilus monticola</name>
    <dbReference type="NCBI Taxonomy" id="2161674"/>
    <lineage>
        <taxon>Bacteria</taxon>
        <taxon>Bacillati</taxon>
        <taxon>Actinomycetota</taxon>
        <taxon>Actinomycetes</taxon>
        <taxon>Kitasatosporales</taxon>
        <taxon>Streptomycetaceae</taxon>
        <taxon>Streptacidiphilus</taxon>
    </lineage>
</organism>
<dbReference type="Proteomes" id="UP001596174">
    <property type="component" value="Unassembled WGS sequence"/>
</dbReference>
<dbReference type="EMBL" id="JBHSQJ010000239">
    <property type="protein sequence ID" value="MFC5911739.1"/>
    <property type="molecule type" value="Genomic_DNA"/>
</dbReference>
<comment type="similarity">
    <text evidence="1">Belongs to the SMC family. SbcC subfamily.</text>
</comment>
<evidence type="ECO:0000256" key="3">
    <source>
        <dbReference type="ARBA" id="ARBA00013368"/>
    </source>
</evidence>
<sequence>AVRARAARQRCADLDALSAELASRAAQLTPLLEEHAELAELAALVAGTGRSNRRRMSLENYVLAARLESVAASAGARLAVMSGGRYTLVHSDALAKGNARSGLGLKVVDAWTGQERDTATLSGGESFFASLALALGLADVVTDEAGGVPLDTLFIDEGFGSLDAETLEDVLNVLDSLRERDRAVGIVSHVADLRDRIPNQLEVRKTRTGSTLRRVLA</sequence>
<dbReference type="SUPFAM" id="SSF52540">
    <property type="entry name" value="P-loop containing nucleoside triphosphate hydrolases"/>
    <property type="match status" value="1"/>
</dbReference>
<proteinExistence type="inferred from homology"/>
<name>A0ABW1GAR1_9ACTN</name>
<protein>
    <recommendedName>
        <fullName evidence="3">Nuclease SbcCD subunit C</fullName>
    </recommendedName>
</protein>
<evidence type="ECO:0000313" key="4">
    <source>
        <dbReference type="EMBL" id="MFC5911739.1"/>
    </source>
</evidence>
<keyword evidence="5" id="KW-1185">Reference proteome</keyword>
<evidence type="ECO:0000313" key="5">
    <source>
        <dbReference type="Proteomes" id="UP001596174"/>
    </source>
</evidence>
<comment type="caution">
    <text evidence="4">The sequence shown here is derived from an EMBL/GenBank/DDBJ whole genome shotgun (WGS) entry which is preliminary data.</text>
</comment>
<evidence type="ECO:0000256" key="2">
    <source>
        <dbReference type="ARBA" id="ARBA00011322"/>
    </source>
</evidence>
<reference evidence="5" key="1">
    <citation type="journal article" date="2019" name="Int. J. Syst. Evol. Microbiol.">
        <title>The Global Catalogue of Microorganisms (GCM) 10K type strain sequencing project: providing services to taxonomists for standard genome sequencing and annotation.</title>
        <authorList>
            <consortium name="The Broad Institute Genomics Platform"/>
            <consortium name="The Broad Institute Genome Sequencing Center for Infectious Disease"/>
            <person name="Wu L."/>
            <person name="Ma J."/>
        </authorList>
    </citation>
    <scope>NUCLEOTIDE SEQUENCE [LARGE SCALE GENOMIC DNA]</scope>
    <source>
        <strain evidence="5">JCM 4816</strain>
    </source>
</reference>
<dbReference type="Pfam" id="PF13558">
    <property type="entry name" value="SbcC_Walker_B"/>
    <property type="match status" value="1"/>
</dbReference>